<dbReference type="RefSeq" id="WP_014450260.1">
    <property type="nucleotide sequence ID" value="NC_017094.1"/>
</dbReference>
<dbReference type="InterPro" id="IPR017585">
    <property type="entry name" value="SAF_FlgA"/>
</dbReference>
<dbReference type="Proteomes" id="UP000007382">
    <property type="component" value="Chromosome"/>
</dbReference>
<protein>
    <recommendedName>
        <fullName evidence="1">Flagella basal body P-ring formation protein FlgA SAF domain-containing protein</fullName>
    </recommendedName>
</protein>
<dbReference type="GO" id="GO:0044780">
    <property type="term" value="P:bacterial-type flagellum assembly"/>
    <property type="evidence" value="ECO:0007669"/>
    <property type="project" value="InterPro"/>
</dbReference>
<name>I0IR78_LEPFC</name>
<dbReference type="STRING" id="1162668.LFE_2104"/>
<gene>
    <name evidence="2" type="ordered locus">LFE_2104</name>
</gene>
<accession>I0IR78</accession>
<dbReference type="EMBL" id="AP012342">
    <property type="protein sequence ID" value="BAM07777.1"/>
    <property type="molecule type" value="Genomic_DNA"/>
</dbReference>
<dbReference type="InterPro" id="IPR039246">
    <property type="entry name" value="Flagellar_FlgA"/>
</dbReference>
<dbReference type="KEGG" id="lfc:LFE_2104"/>
<sequence>MKSQDAFCGIVAGILPVLFFSGMAWGQDPLIAPSSPGIFSVNQDVLLQMSRQALHLPSGRRMVLKNPPRSFQDYGDPPTGGRVTVESMDSSTGVIHMAMEVQNGAIISEVLYFDASIPKNVSSREILSTGGGEIEENLVRSGDEVRILAKGSGFEISLPGIAQNDGGMGEMVTVVNSRSGARLRGKVSGADRIVVEMADLSEKTGGMEMDSGNEGEKLP</sequence>
<evidence type="ECO:0000259" key="1">
    <source>
        <dbReference type="Pfam" id="PF13144"/>
    </source>
</evidence>
<reference evidence="3" key="2">
    <citation type="submission" date="2012-03" db="EMBL/GenBank/DDBJ databases">
        <title>The complete genome sequence of the pioneer microbe on fresh volcanic deposit, Leptospirillum ferrooxidans strain C2-3.</title>
        <authorList>
            <person name="Fujimura R."/>
            <person name="Sato Y."/>
            <person name="Nishizawa T."/>
            <person name="Nanba K."/>
            <person name="Oshima K."/>
            <person name="Hattori M."/>
            <person name="Kamijo T."/>
            <person name="Ohta H."/>
        </authorList>
    </citation>
    <scope>NUCLEOTIDE SEQUENCE [LARGE SCALE GENOMIC DNA]</scope>
    <source>
        <strain evidence="3">C2-3</strain>
    </source>
</reference>
<evidence type="ECO:0000313" key="3">
    <source>
        <dbReference type="Proteomes" id="UP000007382"/>
    </source>
</evidence>
<dbReference type="PANTHER" id="PTHR36307:SF1">
    <property type="entry name" value="FLAGELLA BASAL BODY P-RING FORMATION PROTEIN FLGA"/>
    <property type="match status" value="1"/>
</dbReference>
<dbReference type="Gene3D" id="2.30.30.760">
    <property type="match status" value="1"/>
</dbReference>
<evidence type="ECO:0000313" key="2">
    <source>
        <dbReference type="EMBL" id="BAM07777.1"/>
    </source>
</evidence>
<feature type="domain" description="Flagella basal body P-ring formation protein FlgA SAF" evidence="1">
    <location>
        <begin position="136"/>
        <end position="194"/>
    </location>
</feature>
<dbReference type="HOGENOM" id="CLU_1260136_0_0_0"/>
<organism evidence="2 3">
    <name type="scientific">Leptospirillum ferrooxidans (strain C2-3)</name>
    <dbReference type="NCBI Taxonomy" id="1162668"/>
    <lineage>
        <taxon>Bacteria</taxon>
        <taxon>Pseudomonadati</taxon>
        <taxon>Nitrospirota</taxon>
        <taxon>Nitrospiria</taxon>
        <taxon>Nitrospirales</taxon>
        <taxon>Nitrospiraceae</taxon>
        <taxon>Leptospirillum</taxon>
    </lineage>
</organism>
<reference evidence="2 3" key="1">
    <citation type="journal article" date="2012" name="J. Bacteriol.">
        <title>Complete Genome Sequence of Leptospirillum ferrooxidans Strain C2-3, Isolated from a Fresh Volcanic Ash Deposit on the Island of Miyake, Japan.</title>
        <authorList>
            <person name="Fujimura R."/>
            <person name="Sato Y."/>
            <person name="Nishizawa T."/>
            <person name="Oshima K."/>
            <person name="Kim S.-W."/>
            <person name="Hattori M."/>
            <person name="Kamijo T."/>
            <person name="Ohta H."/>
        </authorList>
    </citation>
    <scope>NUCLEOTIDE SEQUENCE [LARGE SCALE GENOMIC DNA]</scope>
    <source>
        <strain evidence="2 3">C2-3</strain>
    </source>
</reference>
<dbReference type="Pfam" id="PF13144">
    <property type="entry name" value="ChapFlgA"/>
    <property type="match status" value="1"/>
</dbReference>
<dbReference type="PANTHER" id="PTHR36307">
    <property type="entry name" value="FLAGELLA BASAL BODY P-RING FORMATION PROTEIN FLGA"/>
    <property type="match status" value="1"/>
</dbReference>
<keyword evidence="3" id="KW-1185">Reference proteome</keyword>
<dbReference type="OrthoDB" id="9816110at2"/>
<proteinExistence type="predicted"/>
<dbReference type="AlphaFoldDB" id="I0IR78"/>
<dbReference type="eggNOG" id="COG1261">
    <property type="taxonomic scope" value="Bacteria"/>
</dbReference>
<dbReference type="PATRIC" id="fig|1162668.3.peg.2492"/>